<gene>
    <name evidence="1" type="ORF">PUN28_000142</name>
</gene>
<comment type="caution">
    <text evidence="1">The sequence shown here is derived from an EMBL/GenBank/DDBJ whole genome shotgun (WGS) entry which is preliminary data.</text>
</comment>
<dbReference type="Proteomes" id="UP001430953">
    <property type="component" value="Unassembled WGS sequence"/>
</dbReference>
<evidence type="ECO:0008006" key="3">
    <source>
        <dbReference type="Google" id="ProtNLM"/>
    </source>
</evidence>
<evidence type="ECO:0000313" key="2">
    <source>
        <dbReference type="Proteomes" id="UP001430953"/>
    </source>
</evidence>
<proteinExistence type="predicted"/>
<evidence type="ECO:0000313" key="1">
    <source>
        <dbReference type="EMBL" id="KAL0132162.1"/>
    </source>
</evidence>
<dbReference type="EMBL" id="JADYXP020000001">
    <property type="protein sequence ID" value="KAL0132162.1"/>
    <property type="molecule type" value="Genomic_DNA"/>
</dbReference>
<organism evidence="1 2">
    <name type="scientific">Cardiocondyla obscurior</name>
    <dbReference type="NCBI Taxonomy" id="286306"/>
    <lineage>
        <taxon>Eukaryota</taxon>
        <taxon>Metazoa</taxon>
        <taxon>Ecdysozoa</taxon>
        <taxon>Arthropoda</taxon>
        <taxon>Hexapoda</taxon>
        <taxon>Insecta</taxon>
        <taxon>Pterygota</taxon>
        <taxon>Neoptera</taxon>
        <taxon>Endopterygota</taxon>
        <taxon>Hymenoptera</taxon>
        <taxon>Apocrita</taxon>
        <taxon>Aculeata</taxon>
        <taxon>Formicoidea</taxon>
        <taxon>Formicidae</taxon>
        <taxon>Myrmicinae</taxon>
        <taxon>Cardiocondyla</taxon>
    </lineage>
</organism>
<name>A0AAW2GYF8_9HYME</name>
<accession>A0AAW2GYF8</accession>
<keyword evidence="2" id="KW-1185">Reference proteome</keyword>
<reference evidence="1 2" key="1">
    <citation type="submission" date="2023-03" db="EMBL/GenBank/DDBJ databases">
        <title>High recombination rates correlate with genetic variation in Cardiocondyla obscurior ants.</title>
        <authorList>
            <person name="Errbii M."/>
        </authorList>
    </citation>
    <scope>NUCLEOTIDE SEQUENCE [LARGE SCALE GENOMIC DNA]</scope>
    <source>
        <strain evidence="1">Alpha-2009</strain>
        <tissue evidence="1">Whole body</tissue>
    </source>
</reference>
<sequence length="64" mass="7415">MAVFFLPRIIRTIRVPTKRGKQISTSDLLAARSLFLNGISQELFNRRLFLLFLLFLSRCLNSNS</sequence>
<dbReference type="AlphaFoldDB" id="A0AAW2GYF8"/>
<protein>
    <recommendedName>
        <fullName evidence="3">Ribosomal protein S18</fullName>
    </recommendedName>
</protein>